<evidence type="ECO:0000313" key="3">
    <source>
        <dbReference type="EMBL" id="CEP00160.1"/>
    </source>
</evidence>
<feature type="transmembrane region" description="Helical" evidence="1">
    <location>
        <begin position="70"/>
        <end position="95"/>
    </location>
</feature>
<sequence length="465" mass="51798">MVSHDDQVELAGFLAYDCTVLLAMFVAFVRHWDRTPIRERHPTIVIVIEVLVALIPYSDWVVSQYPGSVMASLVGVVIFDMTPLHGTLLRTMFLYCNYRRTKAKVLLSATGVALCPPVVDVATSNAGQGQPGRVGQQRPQVTRVDVFFAAHPFLVRETFWFKAFLGCIVADLVVIAVTYAMCSGMATLPASFTSFNNGATYLHLILMVVFIVRLGNCHDAFHIKFEITTNAVLGFVAAIVIDYVIPPAGDVHSTTKRLATWLLTKVTTSVSLLLPVCWARRGVTRVGPQYGRMDRLLDVDVVRMAFTEYLQKEFAVESMLFYEARRQFTRKWSRAVDRTPLSVMTTLSEQSHSSASMAPEWAVPVGSVPGELVDDAYAIYKTFIKVGAPFEINISSGLRRAYEALFEPDRVEQSPAGAQAPPAEFDVVDKAMFDRAWGELRHMLEYAAFQRFLETDIAADILKMG</sequence>
<dbReference type="InterPro" id="IPR044926">
    <property type="entry name" value="RGS_subdomain_2"/>
</dbReference>
<keyword evidence="1" id="KW-0812">Transmembrane</keyword>
<dbReference type="OrthoDB" id="196547at2759"/>
<dbReference type="Proteomes" id="UP000039324">
    <property type="component" value="Unassembled WGS sequence"/>
</dbReference>
<proteinExistence type="predicted"/>
<name>A0A0G4IXY3_PLABS</name>
<dbReference type="InterPro" id="IPR036305">
    <property type="entry name" value="RGS_sf"/>
</dbReference>
<evidence type="ECO:0000259" key="2">
    <source>
        <dbReference type="PROSITE" id="PS50132"/>
    </source>
</evidence>
<evidence type="ECO:0000313" key="5">
    <source>
        <dbReference type="Proteomes" id="UP000039324"/>
    </source>
</evidence>
<feature type="transmembrane region" description="Helical" evidence="1">
    <location>
        <begin position="258"/>
        <end position="279"/>
    </location>
</feature>
<dbReference type="PANTHER" id="PTHR10845">
    <property type="entry name" value="REGULATOR OF G PROTEIN SIGNALING"/>
    <property type="match status" value="1"/>
</dbReference>
<feature type="transmembrane region" description="Helical" evidence="1">
    <location>
        <begin position="41"/>
        <end position="58"/>
    </location>
</feature>
<reference evidence="3 5" key="1">
    <citation type="submission" date="2015-02" db="EMBL/GenBank/DDBJ databases">
        <authorList>
            <person name="Chooi Y.-H."/>
        </authorList>
    </citation>
    <scope>NUCLEOTIDE SEQUENCE [LARGE SCALE GENOMIC DNA]</scope>
    <source>
        <strain evidence="3">E3</strain>
    </source>
</reference>
<feature type="transmembrane region" description="Helical" evidence="1">
    <location>
        <begin position="227"/>
        <end position="246"/>
    </location>
</feature>
<geneLocation type="mitochondrion" evidence="4"/>
<evidence type="ECO:0000313" key="6">
    <source>
        <dbReference type="Proteomes" id="UP000290189"/>
    </source>
</evidence>
<dbReference type="AlphaFoldDB" id="A0A0G4IXY3"/>
<reference evidence="4 6" key="2">
    <citation type="submission" date="2018-03" db="EMBL/GenBank/DDBJ databases">
        <authorList>
            <person name="Fogelqvist J."/>
        </authorList>
    </citation>
    <scope>NUCLEOTIDE SEQUENCE [LARGE SCALE GENOMIC DNA]</scope>
</reference>
<dbReference type="PANTHER" id="PTHR10845:SF192">
    <property type="entry name" value="DOUBLE HIT, ISOFORM B"/>
    <property type="match status" value="1"/>
</dbReference>
<feature type="transmembrane region" description="Helical" evidence="1">
    <location>
        <begin position="12"/>
        <end position="29"/>
    </location>
</feature>
<evidence type="ECO:0000256" key="1">
    <source>
        <dbReference type="SAM" id="Phobius"/>
    </source>
</evidence>
<dbReference type="SUPFAM" id="SSF48097">
    <property type="entry name" value="Regulator of G-protein signaling, RGS"/>
    <property type="match status" value="1"/>
</dbReference>
<feature type="domain" description="RGS" evidence="2">
    <location>
        <begin position="292"/>
        <end position="462"/>
    </location>
</feature>
<keyword evidence="1" id="KW-0472">Membrane</keyword>
<feature type="transmembrane region" description="Helical" evidence="1">
    <location>
        <begin position="163"/>
        <end position="186"/>
    </location>
</feature>
<dbReference type="PROSITE" id="PS50132">
    <property type="entry name" value="RGS"/>
    <property type="match status" value="1"/>
</dbReference>
<dbReference type="EMBL" id="OVEO01000010">
    <property type="protein sequence ID" value="SPQ98966.1"/>
    <property type="molecule type" value="Genomic_DNA"/>
</dbReference>
<feature type="transmembrane region" description="Helical" evidence="1">
    <location>
        <begin position="198"/>
        <end position="215"/>
    </location>
</feature>
<dbReference type="Pfam" id="PF00615">
    <property type="entry name" value="RGS"/>
    <property type="match status" value="1"/>
</dbReference>
<dbReference type="Gene3D" id="1.10.167.10">
    <property type="entry name" value="Regulator of G-protein Signalling 4, domain 2"/>
    <property type="match status" value="1"/>
</dbReference>
<evidence type="ECO:0000313" key="4">
    <source>
        <dbReference type="EMBL" id="SPQ98966.1"/>
    </source>
</evidence>
<keyword evidence="4" id="KW-0496">Mitochondrion</keyword>
<keyword evidence="5" id="KW-1185">Reference proteome</keyword>
<dbReference type="Proteomes" id="UP000290189">
    <property type="component" value="Unassembled WGS sequence"/>
</dbReference>
<protein>
    <recommendedName>
        <fullName evidence="2">RGS domain-containing protein</fullName>
    </recommendedName>
</protein>
<organism evidence="3 5">
    <name type="scientific">Plasmodiophora brassicae</name>
    <name type="common">Clubroot disease agent</name>
    <dbReference type="NCBI Taxonomy" id="37360"/>
    <lineage>
        <taxon>Eukaryota</taxon>
        <taxon>Sar</taxon>
        <taxon>Rhizaria</taxon>
        <taxon>Endomyxa</taxon>
        <taxon>Phytomyxea</taxon>
        <taxon>Plasmodiophorida</taxon>
        <taxon>Plasmodiophoridae</taxon>
        <taxon>Plasmodiophora</taxon>
    </lineage>
</organism>
<accession>A0A0G4IXY3</accession>
<gene>
    <name evidence="3" type="ORF">PBRA_007894</name>
    <name evidence="4" type="ORF">PLBR_LOCUS6181</name>
</gene>
<dbReference type="SMART" id="SM00315">
    <property type="entry name" value="RGS"/>
    <property type="match status" value="1"/>
</dbReference>
<dbReference type="EMBL" id="CDSF01000098">
    <property type="protein sequence ID" value="CEP00160.1"/>
    <property type="molecule type" value="Genomic_DNA"/>
</dbReference>
<keyword evidence="1" id="KW-1133">Transmembrane helix</keyword>
<dbReference type="InterPro" id="IPR016137">
    <property type="entry name" value="RGS"/>
</dbReference>